<name>A0AAI9V4V1_9PEZI</name>
<feature type="compositionally biased region" description="Gly residues" evidence="1">
    <location>
        <begin position="27"/>
        <end position="40"/>
    </location>
</feature>
<feature type="compositionally biased region" description="Basic and acidic residues" evidence="1">
    <location>
        <begin position="9"/>
        <end position="20"/>
    </location>
</feature>
<accession>A0AAI9V4V1</accession>
<feature type="region of interest" description="Disordered" evidence="1">
    <location>
        <begin position="1"/>
        <end position="43"/>
    </location>
</feature>
<protein>
    <submittedName>
        <fullName evidence="2">Uncharacterized protein</fullName>
    </submittedName>
</protein>
<dbReference type="AlphaFoldDB" id="A0AAI9V4V1"/>
<evidence type="ECO:0000313" key="2">
    <source>
        <dbReference type="EMBL" id="KAK1469385.1"/>
    </source>
</evidence>
<gene>
    <name evidence="2" type="ORF">CMEL01_01152</name>
</gene>
<evidence type="ECO:0000256" key="1">
    <source>
        <dbReference type="SAM" id="MobiDB-lite"/>
    </source>
</evidence>
<comment type="caution">
    <text evidence="2">The sequence shown here is derived from an EMBL/GenBank/DDBJ whole genome shotgun (WGS) entry which is preliminary data.</text>
</comment>
<dbReference type="Proteomes" id="UP001239795">
    <property type="component" value="Unassembled WGS sequence"/>
</dbReference>
<reference evidence="2 3" key="1">
    <citation type="submission" date="2016-10" db="EMBL/GenBank/DDBJ databases">
        <title>The genome sequence of Colletotrichum fioriniae PJ7.</title>
        <authorList>
            <person name="Baroncelli R."/>
        </authorList>
    </citation>
    <scope>NUCLEOTIDE SEQUENCE [LARGE SCALE GENOMIC DNA]</scope>
    <source>
        <strain evidence="2">Col 31</strain>
    </source>
</reference>
<feature type="region of interest" description="Disordered" evidence="1">
    <location>
        <begin position="77"/>
        <end position="106"/>
    </location>
</feature>
<organism evidence="2 3">
    <name type="scientific">Colletotrichum melonis</name>
    <dbReference type="NCBI Taxonomy" id="1209925"/>
    <lineage>
        <taxon>Eukaryota</taxon>
        <taxon>Fungi</taxon>
        <taxon>Dikarya</taxon>
        <taxon>Ascomycota</taxon>
        <taxon>Pezizomycotina</taxon>
        <taxon>Sordariomycetes</taxon>
        <taxon>Hypocreomycetidae</taxon>
        <taxon>Glomerellales</taxon>
        <taxon>Glomerellaceae</taxon>
        <taxon>Colletotrichum</taxon>
        <taxon>Colletotrichum acutatum species complex</taxon>
    </lineage>
</organism>
<sequence>CGRPHTKTPSKDGGGRRQQGDELTAGGRQGPGPAPEGGTGLANFRAASGNLQCCRPAKLSKKTNTNNVIHELCLWTIPTPVDKGADRTERKDRDKGEGGGSGRKKL</sequence>
<keyword evidence="3" id="KW-1185">Reference proteome</keyword>
<evidence type="ECO:0000313" key="3">
    <source>
        <dbReference type="Proteomes" id="UP001239795"/>
    </source>
</evidence>
<dbReference type="EMBL" id="MLGG01000001">
    <property type="protein sequence ID" value="KAK1469385.1"/>
    <property type="molecule type" value="Genomic_DNA"/>
</dbReference>
<feature type="compositionally biased region" description="Basic and acidic residues" evidence="1">
    <location>
        <begin position="83"/>
        <end position="97"/>
    </location>
</feature>
<proteinExistence type="predicted"/>
<feature type="non-terminal residue" evidence="2">
    <location>
        <position position="1"/>
    </location>
</feature>